<keyword evidence="12" id="KW-0732">Signal</keyword>
<keyword evidence="2 10" id="KW-0813">Transport</keyword>
<sequence length="1149" mass="129107">MRLLILLSICLINMVQANNSYAQKATISINVHNQTVKEVLKGIEKQSEFNFFYDNDQLDLNRRISITISNSSIFNVLKQIFATTNIQYSILDKSIILTTKTPVQSDNKNRINGKVVDAKGEPIIGASIKEKNTSNGTITDLNGCFSFLVSSDNAVIKISYVGYQSQELKTVLGKPLNIILIEDAQALQEVVVVGFGVQKKINLTGAVSQVKMDDVLGNRPVVNAMAALQGAMPGLQITANNDAPGPGESKNFNIRGTTSINGGSPLVLIDNVPGSLDMLNPEDIESVSVLKDAASSAIYGARAAFGVILVTTKKAKKGEAFHVNYNNNFGFQSSVDRPKQANGLEWMQGYLDAEFNAGKYYTGQDIKTWMGYLTEYRKNRSQFQTTENGIYTEPDTGMEYYLKENDAYALMLDKFGFLQAHNISVSGGTEKLAYRMSLGYNNEQGILITDKDRYKRLSGNAYISAEITPWLSQSIDIRYAQSEKNMPVISDKTHLYDLRLPTIYPEGSLTLSDGRSLLTNTPSNMLRIATDDNTIRDNARILSRTVLKPLKGLEIAFEYTFNKSLANQRKNKAVIDYTTVQLAVQQTAPTSSLESKNETTDYNAFNLYGTYHHLWNDSHNFTAMAGFNQESSNYRNLYAYSYDMINDKYPSHNTATGENRVITEGHTAYAVRGAFYRLNYDYKGKYLFETSGRYDGSSKFPKNSRFGFFPSASVGWNIAHEGFLKSIAANWLSDLKVRASWGQIGNQSISPYQFVPVMGTEAKGDVKWLVNGAKPVTLKAPGLVRSNFTWETVETLGFGLDITAFNGRFQGVLDWYRRDTKDMLAPGIELPAVVGAAAPLQNTANLRTKGWEIFFNWRDKIGPWGYNIGFNIYDSKTIVTKYKNESKIIKKSDGNNQYYEGYEIGSIWGFETDGFYSVDDFEDTNTWKLKEGVVTIDGVNPRPGDIKFKNLRDDKQSVNLIDEGDGTLENPGDRKIIGNNTLRFQYGINLGVSYKGFDLSVMLQGVGKRDVWISDERRWPFDRGQFGSIFKDQLNYWKPVDIANGDYTAVNPNADYFRIYGQVQNLNSNKRPQTKFLMDGSYLRVKNVTFSYSFPREWLIPVTLTGLKAFVSCENLHTFTKLMKGYDPERLSWNYPFYRTISFGINVTL</sequence>
<reference evidence="14" key="1">
    <citation type="submission" date="2022-08" db="EMBL/GenBank/DDBJ databases">
        <title>Genome Sequencing of Bacteroides fragilis Group Isolates with Nanopore Technology.</title>
        <authorList>
            <person name="Tisza M.J."/>
            <person name="Smith D."/>
            <person name="Dekker J.P."/>
        </authorList>
    </citation>
    <scope>NUCLEOTIDE SEQUENCE</scope>
    <source>
        <strain evidence="14">BFG-49</strain>
    </source>
</reference>
<evidence type="ECO:0000256" key="6">
    <source>
        <dbReference type="ARBA" id="ARBA00023004"/>
    </source>
</evidence>
<keyword evidence="9 10" id="KW-0998">Cell outer membrane</keyword>
<dbReference type="InterPro" id="IPR037066">
    <property type="entry name" value="Plug_dom_sf"/>
</dbReference>
<evidence type="ECO:0000313" key="14">
    <source>
        <dbReference type="EMBL" id="UVO88680.1"/>
    </source>
</evidence>
<dbReference type="InterPro" id="IPR000531">
    <property type="entry name" value="Beta-barrel_TonB"/>
</dbReference>
<evidence type="ECO:0000256" key="10">
    <source>
        <dbReference type="PROSITE-ProRule" id="PRU01360"/>
    </source>
</evidence>
<dbReference type="GO" id="GO:0006826">
    <property type="term" value="P:iron ion transport"/>
    <property type="evidence" value="ECO:0007669"/>
    <property type="project" value="UniProtKB-KW"/>
</dbReference>
<dbReference type="Pfam" id="PF07660">
    <property type="entry name" value="STN"/>
    <property type="match status" value="1"/>
</dbReference>
<dbReference type="InterPro" id="IPR023997">
    <property type="entry name" value="TonB-dep_OMP_SusC/RagA_CS"/>
</dbReference>
<comment type="subcellular location">
    <subcellularLocation>
        <location evidence="1 10">Cell outer membrane</location>
        <topology evidence="1 10">Multi-pass membrane protein</topology>
    </subcellularLocation>
</comment>
<dbReference type="SUPFAM" id="SSF49464">
    <property type="entry name" value="Carboxypeptidase regulatory domain-like"/>
    <property type="match status" value="1"/>
</dbReference>
<name>A0A9X9NET7_BACFG</name>
<protein>
    <submittedName>
        <fullName evidence="14">TonB-dependent receptor</fullName>
    </submittedName>
</protein>
<accession>A0A9X9NET7</accession>
<keyword evidence="3 10" id="KW-1134">Transmembrane beta strand</keyword>
<keyword evidence="7 11" id="KW-0798">TonB box</keyword>
<evidence type="ECO:0000256" key="5">
    <source>
        <dbReference type="ARBA" id="ARBA00022692"/>
    </source>
</evidence>
<evidence type="ECO:0000256" key="4">
    <source>
        <dbReference type="ARBA" id="ARBA00022496"/>
    </source>
</evidence>
<evidence type="ECO:0000256" key="1">
    <source>
        <dbReference type="ARBA" id="ARBA00004571"/>
    </source>
</evidence>
<dbReference type="RefSeq" id="WP_258727345.1">
    <property type="nucleotide sequence ID" value="NZ_CAXSVT010000001.1"/>
</dbReference>
<comment type="similarity">
    <text evidence="10 11">Belongs to the TonB-dependent receptor family.</text>
</comment>
<dbReference type="InterPro" id="IPR008969">
    <property type="entry name" value="CarboxyPept-like_regulatory"/>
</dbReference>
<dbReference type="NCBIfam" id="TIGR04056">
    <property type="entry name" value="OMP_RagA_SusC"/>
    <property type="match status" value="1"/>
</dbReference>
<dbReference type="InterPro" id="IPR039426">
    <property type="entry name" value="TonB-dep_rcpt-like"/>
</dbReference>
<proteinExistence type="inferred from homology"/>
<evidence type="ECO:0000256" key="8">
    <source>
        <dbReference type="ARBA" id="ARBA00023136"/>
    </source>
</evidence>
<dbReference type="Gene3D" id="3.55.50.30">
    <property type="match status" value="1"/>
</dbReference>
<dbReference type="AlphaFoldDB" id="A0A9X9NET7"/>
<dbReference type="Gene3D" id="2.170.130.10">
    <property type="entry name" value="TonB-dependent receptor, plug domain"/>
    <property type="match status" value="1"/>
</dbReference>
<evidence type="ECO:0000256" key="7">
    <source>
        <dbReference type="ARBA" id="ARBA00023077"/>
    </source>
</evidence>
<dbReference type="InterPro" id="IPR012910">
    <property type="entry name" value="Plug_dom"/>
</dbReference>
<dbReference type="EMBL" id="CP103070">
    <property type="protein sequence ID" value="UVO88680.1"/>
    <property type="molecule type" value="Genomic_DNA"/>
</dbReference>
<keyword evidence="14" id="KW-0675">Receptor</keyword>
<keyword evidence="6" id="KW-0408">Iron</keyword>
<keyword evidence="8 10" id="KW-0472">Membrane</keyword>
<dbReference type="Pfam" id="PF13715">
    <property type="entry name" value="CarbopepD_reg_2"/>
    <property type="match status" value="1"/>
</dbReference>
<dbReference type="Pfam" id="PF00593">
    <property type="entry name" value="TonB_dep_Rec_b-barrel"/>
    <property type="match status" value="1"/>
</dbReference>
<evidence type="ECO:0000256" key="9">
    <source>
        <dbReference type="ARBA" id="ARBA00023237"/>
    </source>
</evidence>
<gene>
    <name evidence="14" type="ORF">NXW39_15055</name>
</gene>
<keyword evidence="4" id="KW-0406">Ion transport</keyword>
<evidence type="ECO:0000259" key="13">
    <source>
        <dbReference type="SMART" id="SM00965"/>
    </source>
</evidence>
<evidence type="ECO:0000256" key="12">
    <source>
        <dbReference type="SAM" id="SignalP"/>
    </source>
</evidence>
<evidence type="ECO:0000256" key="11">
    <source>
        <dbReference type="RuleBase" id="RU003357"/>
    </source>
</evidence>
<feature type="domain" description="Secretin/TonB short N-terminal" evidence="13">
    <location>
        <begin position="49"/>
        <end position="100"/>
    </location>
</feature>
<dbReference type="SUPFAM" id="SSF56935">
    <property type="entry name" value="Porins"/>
    <property type="match status" value="1"/>
</dbReference>
<dbReference type="GO" id="GO:0009279">
    <property type="term" value="C:cell outer membrane"/>
    <property type="evidence" value="ECO:0007669"/>
    <property type="project" value="UniProtKB-SubCell"/>
</dbReference>
<dbReference type="InterPro" id="IPR023996">
    <property type="entry name" value="TonB-dep_OMP_SusC/RagA"/>
</dbReference>
<dbReference type="PROSITE" id="PS52016">
    <property type="entry name" value="TONB_DEPENDENT_REC_3"/>
    <property type="match status" value="1"/>
</dbReference>
<evidence type="ECO:0000256" key="2">
    <source>
        <dbReference type="ARBA" id="ARBA00022448"/>
    </source>
</evidence>
<feature type="chain" id="PRO_5040968629" evidence="12">
    <location>
        <begin position="18"/>
        <end position="1149"/>
    </location>
</feature>
<evidence type="ECO:0000313" key="15">
    <source>
        <dbReference type="Proteomes" id="UP001058403"/>
    </source>
</evidence>
<dbReference type="Gene3D" id="2.60.40.1120">
    <property type="entry name" value="Carboxypeptidase-like, regulatory domain"/>
    <property type="match status" value="1"/>
</dbReference>
<dbReference type="Gene3D" id="2.40.170.20">
    <property type="entry name" value="TonB-dependent receptor, beta-barrel domain"/>
    <property type="match status" value="1"/>
</dbReference>
<dbReference type="InterPro" id="IPR036942">
    <property type="entry name" value="Beta-barrel_TonB_sf"/>
</dbReference>
<organism evidence="14 15">
    <name type="scientific">Bacteroides fragilis</name>
    <dbReference type="NCBI Taxonomy" id="817"/>
    <lineage>
        <taxon>Bacteria</taxon>
        <taxon>Pseudomonadati</taxon>
        <taxon>Bacteroidota</taxon>
        <taxon>Bacteroidia</taxon>
        <taxon>Bacteroidales</taxon>
        <taxon>Bacteroidaceae</taxon>
        <taxon>Bacteroides</taxon>
    </lineage>
</organism>
<keyword evidence="5 10" id="KW-0812">Transmembrane</keyword>
<feature type="signal peptide" evidence="12">
    <location>
        <begin position="1"/>
        <end position="17"/>
    </location>
</feature>
<dbReference type="NCBIfam" id="TIGR04057">
    <property type="entry name" value="SusC_RagA_signa"/>
    <property type="match status" value="1"/>
</dbReference>
<dbReference type="SMART" id="SM00965">
    <property type="entry name" value="STN"/>
    <property type="match status" value="1"/>
</dbReference>
<dbReference type="InterPro" id="IPR011662">
    <property type="entry name" value="Secretin/TonB_short_N"/>
</dbReference>
<dbReference type="Proteomes" id="UP001058403">
    <property type="component" value="Chromosome"/>
</dbReference>
<keyword evidence="4" id="KW-0410">Iron transport</keyword>
<dbReference type="Pfam" id="PF07715">
    <property type="entry name" value="Plug"/>
    <property type="match status" value="1"/>
</dbReference>
<evidence type="ECO:0000256" key="3">
    <source>
        <dbReference type="ARBA" id="ARBA00022452"/>
    </source>
</evidence>